<name>A0ABQ0RMQ6_GLUNI</name>
<evidence type="ECO:0000313" key="2">
    <source>
        <dbReference type="EMBL" id="GEC13099.1"/>
    </source>
</evidence>
<accession>A0ABQ0RMQ6</accession>
<proteinExistence type="predicted"/>
<reference evidence="2 3" key="1">
    <citation type="submission" date="2019-06" db="EMBL/GenBank/DDBJ databases">
        <title>Whole genome shotgun sequence of Glutamicibacter nicotianae NBRC 14234.</title>
        <authorList>
            <person name="Hosoyama A."/>
            <person name="Uohara A."/>
            <person name="Ohji S."/>
            <person name="Ichikawa N."/>
        </authorList>
    </citation>
    <scope>NUCLEOTIDE SEQUENCE [LARGE SCALE GENOMIC DNA]</scope>
    <source>
        <strain evidence="2 3">NBRC 14234</strain>
    </source>
</reference>
<comment type="caution">
    <text evidence="2">The sequence shown here is derived from an EMBL/GenBank/DDBJ whole genome shotgun (WGS) entry which is preliminary data.</text>
</comment>
<dbReference type="Proteomes" id="UP000316242">
    <property type="component" value="Unassembled WGS sequence"/>
</dbReference>
<organism evidence="2 3">
    <name type="scientific">Glutamicibacter nicotianae</name>
    <name type="common">Arthrobacter nicotianae</name>
    <dbReference type="NCBI Taxonomy" id="37929"/>
    <lineage>
        <taxon>Bacteria</taxon>
        <taxon>Bacillati</taxon>
        <taxon>Actinomycetota</taxon>
        <taxon>Actinomycetes</taxon>
        <taxon>Micrococcales</taxon>
        <taxon>Micrococcaceae</taxon>
        <taxon>Glutamicibacter</taxon>
    </lineage>
</organism>
<protein>
    <recommendedName>
        <fullName evidence="4">Lipoprotein</fullName>
    </recommendedName>
</protein>
<sequence length="216" mass="23796">MIASTALGLTSCSSPAVSVDTPSTPKPSPSSTTDWDALNQEEINDPAPLANSTKGFYGYEEVTINEVSYSVIDIDEQETVKLVLDPSGKTDGTYGPSRGGSFYKIEVGVENKTVDSNQNEFDQPGLWELSSSPRFCLETKENVLVACVEKWSYRVDELWNQSQKVPPGGNLTADYFFDVPYGQIPAYLTLIPYGQKTLLNHKVPQMAPMDRIRLAE</sequence>
<evidence type="ECO:0000313" key="3">
    <source>
        <dbReference type="Proteomes" id="UP000316242"/>
    </source>
</evidence>
<feature type="compositionally biased region" description="Polar residues" evidence="1">
    <location>
        <begin position="7"/>
        <end position="16"/>
    </location>
</feature>
<feature type="region of interest" description="Disordered" evidence="1">
    <location>
        <begin position="1"/>
        <end position="36"/>
    </location>
</feature>
<evidence type="ECO:0008006" key="4">
    <source>
        <dbReference type="Google" id="ProtNLM"/>
    </source>
</evidence>
<evidence type="ECO:0000256" key="1">
    <source>
        <dbReference type="SAM" id="MobiDB-lite"/>
    </source>
</evidence>
<keyword evidence="3" id="KW-1185">Reference proteome</keyword>
<dbReference type="EMBL" id="BJNE01000009">
    <property type="protein sequence ID" value="GEC13099.1"/>
    <property type="molecule type" value="Genomic_DNA"/>
</dbReference>
<gene>
    <name evidence="2" type="ORF">ANI01nite_23020</name>
</gene>